<accession>A0A9X2SQP2</accession>
<feature type="compositionally biased region" description="Low complexity" evidence="6">
    <location>
        <begin position="243"/>
        <end position="256"/>
    </location>
</feature>
<dbReference type="InterPro" id="IPR001867">
    <property type="entry name" value="OmpR/PhoB-type_DNA-bd"/>
</dbReference>
<reference evidence="8" key="1">
    <citation type="submission" date="2022-06" db="EMBL/GenBank/DDBJ databases">
        <title>Amycolatopsis iheyaensis sp. nov., a new species of the genus Amycolatopsis isolated from soil in Iheya island, Japan.</title>
        <authorList>
            <person name="Ngamcharungchit C."/>
            <person name="Kanto H."/>
            <person name="Take A."/>
            <person name="Intra B."/>
            <person name="Matsumoto A."/>
            <person name="Panbangred W."/>
            <person name="Inahashi Y."/>
        </authorList>
    </citation>
    <scope>NUCLEOTIDE SEQUENCE</scope>
    <source>
        <strain evidence="8">OK19-0408</strain>
    </source>
</reference>
<keyword evidence="2" id="KW-0805">Transcription regulation</keyword>
<dbReference type="GO" id="GO:0000160">
    <property type="term" value="P:phosphorelay signal transduction system"/>
    <property type="evidence" value="ECO:0007669"/>
    <property type="project" value="InterPro"/>
</dbReference>
<dbReference type="PROSITE" id="PS51755">
    <property type="entry name" value="OMPR_PHOB"/>
    <property type="match status" value="1"/>
</dbReference>
<dbReference type="Pfam" id="PF00486">
    <property type="entry name" value="Trans_reg_C"/>
    <property type="match status" value="1"/>
</dbReference>
<dbReference type="Pfam" id="PF13424">
    <property type="entry name" value="TPR_12"/>
    <property type="match status" value="2"/>
</dbReference>
<dbReference type="InterPro" id="IPR036388">
    <property type="entry name" value="WH-like_DNA-bd_sf"/>
</dbReference>
<protein>
    <submittedName>
        <fullName evidence="8">Tetratricopeptide repeat protein</fullName>
    </submittedName>
</protein>
<dbReference type="EMBL" id="JAMXQV010000034">
    <property type="protein sequence ID" value="MCR6489566.1"/>
    <property type="molecule type" value="Genomic_DNA"/>
</dbReference>
<evidence type="ECO:0000256" key="3">
    <source>
        <dbReference type="ARBA" id="ARBA00023125"/>
    </source>
</evidence>
<dbReference type="InterPro" id="IPR005158">
    <property type="entry name" value="BTAD"/>
</dbReference>
<dbReference type="SMART" id="SM00028">
    <property type="entry name" value="TPR"/>
    <property type="match status" value="5"/>
</dbReference>
<evidence type="ECO:0000313" key="9">
    <source>
        <dbReference type="Proteomes" id="UP001144096"/>
    </source>
</evidence>
<dbReference type="SMART" id="SM00862">
    <property type="entry name" value="Trans_reg_C"/>
    <property type="match status" value="1"/>
</dbReference>
<dbReference type="AlphaFoldDB" id="A0A9X2SQP2"/>
<evidence type="ECO:0000256" key="5">
    <source>
        <dbReference type="PROSITE-ProRule" id="PRU01091"/>
    </source>
</evidence>
<dbReference type="GO" id="GO:0043531">
    <property type="term" value="F:ADP binding"/>
    <property type="evidence" value="ECO:0007669"/>
    <property type="project" value="InterPro"/>
</dbReference>
<evidence type="ECO:0000256" key="1">
    <source>
        <dbReference type="ARBA" id="ARBA00005820"/>
    </source>
</evidence>
<gene>
    <name evidence="8" type="ORF">M8542_42800</name>
</gene>
<evidence type="ECO:0000256" key="2">
    <source>
        <dbReference type="ARBA" id="ARBA00023015"/>
    </source>
</evidence>
<evidence type="ECO:0000313" key="8">
    <source>
        <dbReference type="EMBL" id="MCR6489566.1"/>
    </source>
</evidence>
<evidence type="ECO:0000259" key="7">
    <source>
        <dbReference type="PROSITE" id="PS51755"/>
    </source>
</evidence>
<dbReference type="SUPFAM" id="SSF46894">
    <property type="entry name" value="C-terminal effector domain of the bipartite response regulators"/>
    <property type="match status" value="1"/>
</dbReference>
<dbReference type="PANTHER" id="PTHR35807">
    <property type="entry name" value="TRANSCRIPTIONAL REGULATOR REDD-RELATED"/>
    <property type="match status" value="1"/>
</dbReference>
<dbReference type="Proteomes" id="UP001144096">
    <property type="component" value="Unassembled WGS sequence"/>
</dbReference>
<dbReference type="PANTHER" id="PTHR35807:SF1">
    <property type="entry name" value="TRANSCRIPTIONAL REGULATOR REDD"/>
    <property type="match status" value="1"/>
</dbReference>
<keyword evidence="9" id="KW-1185">Reference proteome</keyword>
<feature type="DNA-binding region" description="OmpR/PhoB-type" evidence="5">
    <location>
        <begin position="1"/>
        <end position="92"/>
    </location>
</feature>
<dbReference type="Gene3D" id="3.40.50.300">
    <property type="entry name" value="P-loop containing nucleotide triphosphate hydrolases"/>
    <property type="match status" value="1"/>
</dbReference>
<dbReference type="InterPro" id="IPR027417">
    <property type="entry name" value="P-loop_NTPase"/>
</dbReference>
<dbReference type="GO" id="GO:0006355">
    <property type="term" value="P:regulation of DNA-templated transcription"/>
    <property type="evidence" value="ECO:0007669"/>
    <property type="project" value="InterPro"/>
</dbReference>
<comment type="similarity">
    <text evidence="1">Belongs to the AfsR/DnrI/RedD regulatory family.</text>
</comment>
<dbReference type="SMART" id="SM01043">
    <property type="entry name" value="BTAD"/>
    <property type="match status" value="1"/>
</dbReference>
<proteinExistence type="inferred from homology"/>
<dbReference type="InterPro" id="IPR051677">
    <property type="entry name" value="AfsR-DnrI-RedD_regulator"/>
</dbReference>
<dbReference type="InterPro" id="IPR011990">
    <property type="entry name" value="TPR-like_helical_dom_sf"/>
</dbReference>
<dbReference type="Gene3D" id="1.25.40.10">
    <property type="entry name" value="Tetratricopeptide repeat domain"/>
    <property type="match status" value="2"/>
</dbReference>
<dbReference type="SUPFAM" id="SSF48452">
    <property type="entry name" value="TPR-like"/>
    <property type="match status" value="3"/>
</dbReference>
<dbReference type="SUPFAM" id="SSF52540">
    <property type="entry name" value="P-loop containing nucleoside triphosphate hydrolases"/>
    <property type="match status" value="1"/>
</dbReference>
<feature type="domain" description="OmpR/PhoB-type" evidence="7">
    <location>
        <begin position="1"/>
        <end position="92"/>
    </location>
</feature>
<comment type="caution">
    <text evidence="8">The sequence shown here is derived from an EMBL/GenBank/DDBJ whole genome shotgun (WGS) entry which is preliminary data.</text>
</comment>
<keyword evidence="4" id="KW-0804">Transcription</keyword>
<keyword evidence="3 5" id="KW-0238">DNA-binding</keyword>
<dbReference type="GO" id="GO:0003677">
    <property type="term" value="F:DNA binding"/>
    <property type="evidence" value="ECO:0007669"/>
    <property type="project" value="UniProtKB-UniRule"/>
</dbReference>
<dbReference type="InterPro" id="IPR019734">
    <property type="entry name" value="TPR_rpt"/>
</dbReference>
<sequence length="923" mass="99460">MEIRLLGEVSVLVDGRAVELGPARQRCVLAALALDANRVVSIDRLTERVWGDRFPLRARQTLLNYLSRLRKVLPATESAGIDRRPGGYCLTAPGDAIDLHRFHDLRERARLPATGDRQATELLEQALGLWRGDALTGVDGPWATAERDRLRLDRLSADCDLTEVLLRLGRGESLVADLAARVAEHPLDERVAGQYLLSLAAAGRPADALEHYRRVRTRLVEELGAEPGPQLREVHQRILGAEPGPARPAARVAPRPRQLPAPPPLFTGRARDLETLTDVLDAGAGVAIAALAGPGGIGKTWLALHWAHEHLDRFPDGQLFVDLRGFSPAGRPLPAGAAVRGLIDAFGVAPPDIPVEPHAQSALLRSLAAGKRLLIVLDNAADTEQVAPLLPGSPGCTVLVTSRRRLTGLIAGHGAHPLALGVITDAEARALLVARLGAERVAAEPEAVAELLARCGGFPLALSIVAGRALADPDLPLARPAAELREAGLAALTDGDPAADLSAVLSWSYRGLDKEEARVFALLGIAPGPDIGAEAAAGLTGLPPRQARAVLRSLEQASLVTRDQHGRYRMHDLVRRYAAACAEADLADAERVAALRRLVGFALHTAYAAERLLYPQRPPIELTAPAPGHALRPLTGYPDALAWFDGEHRCLLAIQRAASARGWHAATWQLAWTLTTFHTRRGLFDDDFEAWQLAKTAADRLGDTAAQAQAYRNAGRTCIWLDRPAEALGHLHQALALTERTRDGHEQAHTHRNLAQVWAKTGDLRRARYHAVHALNLLKGLGNPAGAADAHNQVGWYSSLLGDHDAGRTHCEAALALHREHHDREGEAVALHSLGHVAHQSGRPADAITFYQLALTLFRAIGNADEEATTLDDLASSYVAFGHHRQARAMWRQALALYLAQHRAADAERARGRLSGLAHLHIG</sequence>
<name>A0A9X2SQP2_9PSEU</name>
<evidence type="ECO:0000256" key="4">
    <source>
        <dbReference type="ARBA" id="ARBA00023163"/>
    </source>
</evidence>
<dbReference type="Pfam" id="PF03704">
    <property type="entry name" value="BTAD"/>
    <property type="match status" value="1"/>
</dbReference>
<dbReference type="PRINTS" id="PR00364">
    <property type="entry name" value="DISEASERSIST"/>
</dbReference>
<organism evidence="8 9">
    <name type="scientific">Amycolatopsis iheyensis</name>
    <dbReference type="NCBI Taxonomy" id="2945988"/>
    <lineage>
        <taxon>Bacteria</taxon>
        <taxon>Bacillati</taxon>
        <taxon>Actinomycetota</taxon>
        <taxon>Actinomycetes</taxon>
        <taxon>Pseudonocardiales</taxon>
        <taxon>Pseudonocardiaceae</taxon>
        <taxon>Amycolatopsis</taxon>
    </lineage>
</organism>
<evidence type="ECO:0000256" key="6">
    <source>
        <dbReference type="SAM" id="MobiDB-lite"/>
    </source>
</evidence>
<dbReference type="InterPro" id="IPR016032">
    <property type="entry name" value="Sig_transdc_resp-reg_C-effctor"/>
</dbReference>
<dbReference type="Gene3D" id="1.10.10.10">
    <property type="entry name" value="Winged helix-like DNA-binding domain superfamily/Winged helix DNA-binding domain"/>
    <property type="match status" value="2"/>
</dbReference>
<feature type="region of interest" description="Disordered" evidence="6">
    <location>
        <begin position="243"/>
        <end position="264"/>
    </location>
</feature>
<dbReference type="CDD" id="cd15831">
    <property type="entry name" value="BTAD"/>
    <property type="match status" value="1"/>
</dbReference>